<gene>
    <name evidence="4" type="ORF">QBC36DRAFT_308313</name>
</gene>
<reference evidence="4" key="1">
    <citation type="journal article" date="2023" name="Mol. Phylogenet. Evol.">
        <title>Genome-scale phylogeny and comparative genomics of the fungal order Sordariales.</title>
        <authorList>
            <person name="Hensen N."/>
            <person name="Bonometti L."/>
            <person name="Westerberg I."/>
            <person name="Brannstrom I.O."/>
            <person name="Guillou S."/>
            <person name="Cros-Aarteil S."/>
            <person name="Calhoun S."/>
            <person name="Haridas S."/>
            <person name="Kuo A."/>
            <person name="Mondo S."/>
            <person name="Pangilinan J."/>
            <person name="Riley R."/>
            <person name="LaButti K."/>
            <person name="Andreopoulos B."/>
            <person name="Lipzen A."/>
            <person name="Chen C."/>
            <person name="Yan M."/>
            <person name="Daum C."/>
            <person name="Ng V."/>
            <person name="Clum A."/>
            <person name="Steindorff A."/>
            <person name="Ohm R.A."/>
            <person name="Martin F."/>
            <person name="Silar P."/>
            <person name="Natvig D.O."/>
            <person name="Lalanne C."/>
            <person name="Gautier V."/>
            <person name="Ament-Velasquez S.L."/>
            <person name="Kruys A."/>
            <person name="Hutchinson M.I."/>
            <person name="Powell A.J."/>
            <person name="Barry K."/>
            <person name="Miller A.N."/>
            <person name="Grigoriev I.V."/>
            <person name="Debuchy R."/>
            <person name="Gladieux P."/>
            <person name="Hiltunen Thoren M."/>
            <person name="Johannesson H."/>
        </authorList>
    </citation>
    <scope>NUCLEOTIDE SEQUENCE</scope>
    <source>
        <strain evidence="4">CBS 892.96</strain>
    </source>
</reference>
<feature type="compositionally biased region" description="Polar residues" evidence="1">
    <location>
        <begin position="129"/>
        <end position="160"/>
    </location>
</feature>
<feature type="region of interest" description="Disordered" evidence="1">
    <location>
        <begin position="1"/>
        <end position="254"/>
    </location>
</feature>
<evidence type="ECO:0000313" key="4">
    <source>
        <dbReference type="EMBL" id="KAK4179376.1"/>
    </source>
</evidence>
<dbReference type="AlphaFoldDB" id="A0AAN7A8L6"/>
<evidence type="ECO:0000313" key="5">
    <source>
        <dbReference type="Proteomes" id="UP001302321"/>
    </source>
</evidence>
<name>A0AAN7A8L6_9PEZI</name>
<dbReference type="Gene3D" id="2.40.50.770">
    <property type="entry name" value="RecQ-mediated genome instability protein Rmi1, C-terminal domain"/>
    <property type="match status" value="1"/>
</dbReference>
<sequence>MAPEDSRPRNHCRFHPYPQHSYTDSPLKFLRRPADPNARLVSRVVSSGESPEQDSTPSSLADNGSTKGSTEPPSHQAGSTQTEEGSALRSSSNPIDLTSLVIHSQTSPKRTPVSQTVIRPQQRPRPILISQNPAQSRAPSHQNHSNQSVTPSPRRSQRITVDQKASHPQGPPHKNLTNDIQPRTPHKTPNNNNNNHHPQSQPASPEPNLAHQKPPMIPQKRPPISQNATLHPERPPQQRRLMPPPPPPAPSITRTTAMDLPQQIHTNLQSQTLPLPSLPWLGRLVSSRQPPLPLASLLATARARILAADLTTPDLLDQNYITSHSLPPALTKNPERTKSAVLPHDVVVQVMDIVNISKSKWEQVEEMEAKARGEEKRGREVVRVRDVDEVEGRGGVDQGTQAATQFQAGRERGGGATKAATHKLVFQDPKGEYVFGLELFRVEKLGVGQTNIGEKWLLKQGASVSRGVVMLEPEKCVYIGGKVEVWNKSWNEGRLARLRKEAMEGGSRQAAGNQQAEGNQD</sequence>
<dbReference type="InterPro" id="IPR049363">
    <property type="entry name" value="RMI1_N"/>
</dbReference>
<comment type="caution">
    <text evidence="4">The sequence shown here is derived from an EMBL/GenBank/DDBJ whole genome shotgun (WGS) entry which is preliminary data.</text>
</comment>
<proteinExistence type="predicted"/>
<reference evidence="4" key="2">
    <citation type="submission" date="2023-05" db="EMBL/GenBank/DDBJ databases">
        <authorList>
            <consortium name="Lawrence Berkeley National Laboratory"/>
            <person name="Steindorff A."/>
            <person name="Hensen N."/>
            <person name="Bonometti L."/>
            <person name="Westerberg I."/>
            <person name="Brannstrom I.O."/>
            <person name="Guillou S."/>
            <person name="Cros-Aarteil S."/>
            <person name="Calhoun S."/>
            <person name="Haridas S."/>
            <person name="Kuo A."/>
            <person name="Mondo S."/>
            <person name="Pangilinan J."/>
            <person name="Riley R."/>
            <person name="Labutti K."/>
            <person name="Andreopoulos B."/>
            <person name="Lipzen A."/>
            <person name="Chen C."/>
            <person name="Yanf M."/>
            <person name="Daum C."/>
            <person name="Ng V."/>
            <person name="Clum A."/>
            <person name="Ohm R."/>
            <person name="Martin F."/>
            <person name="Silar P."/>
            <person name="Natvig D."/>
            <person name="Lalanne C."/>
            <person name="Gautier V."/>
            <person name="Ament-Velasquez S.L."/>
            <person name="Kruys A."/>
            <person name="Hutchinson M.I."/>
            <person name="Powell A.J."/>
            <person name="Barry K."/>
            <person name="Miller A.N."/>
            <person name="Grigoriev I.V."/>
            <person name="Debuchy R."/>
            <person name="Gladieux P."/>
            <person name="Thoren M.H."/>
            <person name="Johannesson H."/>
        </authorList>
    </citation>
    <scope>NUCLEOTIDE SEQUENCE</scope>
    <source>
        <strain evidence="4">CBS 892.96</strain>
    </source>
</reference>
<dbReference type="EMBL" id="MU866118">
    <property type="protein sequence ID" value="KAK4179376.1"/>
    <property type="molecule type" value="Genomic_DNA"/>
</dbReference>
<feature type="region of interest" description="Disordered" evidence="1">
    <location>
        <begin position="501"/>
        <end position="521"/>
    </location>
</feature>
<feature type="compositionally biased region" description="Low complexity" evidence="1">
    <location>
        <begin position="509"/>
        <end position="521"/>
    </location>
</feature>
<dbReference type="Proteomes" id="UP001302321">
    <property type="component" value="Unassembled WGS sequence"/>
</dbReference>
<keyword evidence="5" id="KW-1185">Reference proteome</keyword>
<dbReference type="InterPro" id="IPR013894">
    <property type="entry name" value="RMI1_OB"/>
</dbReference>
<organism evidence="4 5">
    <name type="scientific">Triangularia setosa</name>
    <dbReference type="NCBI Taxonomy" id="2587417"/>
    <lineage>
        <taxon>Eukaryota</taxon>
        <taxon>Fungi</taxon>
        <taxon>Dikarya</taxon>
        <taxon>Ascomycota</taxon>
        <taxon>Pezizomycotina</taxon>
        <taxon>Sordariomycetes</taxon>
        <taxon>Sordariomycetidae</taxon>
        <taxon>Sordariales</taxon>
        <taxon>Podosporaceae</taxon>
        <taxon>Triangularia</taxon>
    </lineage>
</organism>
<protein>
    <recommendedName>
        <fullName evidence="6">RecQ mediated genome instability protein 1 N-terminal domain-containing protein</fullName>
    </recommendedName>
</protein>
<evidence type="ECO:0000259" key="2">
    <source>
        <dbReference type="Pfam" id="PF08585"/>
    </source>
</evidence>
<accession>A0AAN7A8L6</accession>
<feature type="compositionally biased region" description="Polar residues" evidence="1">
    <location>
        <begin position="44"/>
        <end position="119"/>
    </location>
</feature>
<evidence type="ECO:0008006" key="6">
    <source>
        <dbReference type="Google" id="ProtNLM"/>
    </source>
</evidence>
<dbReference type="SMART" id="SM01161">
    <property type="entry name" value="DUF1767"/>
    <property type="match status" value="1"/>
</dbReference>
<feature type="domain" description="RMI1 N-terminal" evidence="3">
    <location>
        <begin position="268"/>
        <end position="312"/>
    </location>
</feature>
<dbReference type="Pfam" id="PF08585">
    <property type="entry name" value="RMI1_N_C"/>
    <property type="match status" value="1"/>
</dbReference>
<evidence type="ECO:0000259" key="3">
    <source>
        <dbReference type="Pfam" id="PF21000"/>
    </source>
</evidence>
<evidence type="ECO:0000256" key="1">
    <source>
        <dbReference type="SAM" id="MobiDB-lite"/>
    </source>
</evidence>
<dbReference type="Pfam" id="PF21000">
    <property type="entry name" value="RMI1_N_N"/>
    <property type="match status" value="1"/>
</dbReference>
<dbReference type="InterPro" id="IPR042470">
    <property type="entry name" value="RMI1_N_C_sf"/>
</dbReference>
<feature type="domain" description="RecQ mediated genome instability protein 1 OB-fold" evidence="2">
    <location>
        <begin position="330"/>
        <end position="494"/>
    </location>
</feature>